<organism evidence="1 2">
    <name type="scientific">Brassica carinata</name>
    <name type="common">Ethiopian mustard</name>
    <name type="synonym">Abyssinian cabbage</name>
    <dbReference type="NCBI Taxonomy" id="52824"/>
    <lineage>
        <taxon>Eukaryota</taxon>
        <taxon>Viridiplantae</taxon>
        <taxon>Streptophyta</taxon>
        <taxon>Embryophyta</taxon>
        <taxon>Tracheophyta</taxon>
        <taxon>Spermatophyta</taxon>
        <taxon>Magnoliopsida</taxon>
        <taxon>eudicotyledons</taxon>
        <taxon>Gunneridae</taxon>
        <taxon>Pentapetalae</taxon>
        <taxon>rosids</taxon>
        <taxon>malvids</taxon>
        <taxon>Brassicales</taxon>
        <taxon>Brassicaceae</taxon>
        <taxon>Brassiceae</taxon>
        <taxon>Brassica</taxon>
    </lineage>
</organism>
<dbReference type="Proteomes" id="UP000886595">
    <property type="component" value="Unassembled WGS sequence"/>
</dbReference>
<protein>
    <submittedName>
        <fullName evidence="1">Uncharacterized protein</fullName>
    </submittedName>
</protein>
<comment type="caution">
    <text evidence="1">The sequence shown here is derived from an EMBL/GenBank/DDBJ whole genome shotgun (WGS) entry which is preliminary data.</text>
</comment>
<evidence type="ECO:0000313" key="1">
    <source>
        <dbReference type="EMBL" id="KAG2255977.1"/>
    </source>
</evidence>
<reference evidence="1 2" key="1">
    <citation type="submission" date="2020-02" db="EMBL/GenBank/DDBJ databases">
        <authorList>
            <person name="Ma Q."/>
            <person name="Huang Y."/>
            <person name="Song X."/>
            <person name="Pei D."/>
        </authorList>
    </citation>
    <scope>NUCLEOTIDE SEQUENCE [LARGE SCALE GENOMIC DNA]</scope>
    <source>
        <strain evidence="1">Sxm20200214</strain>
        <tissue evidence="1">Leaf</tissue>
    </source>
</reference>
<sequence>MRVADSQVLVLNEAEKLSREAHLPVLDTVVVGIIPISPYTTVDDKALTAENLKVLGTPAREIIKVHPLLFRCKIQAKAKKKIGARFDENVDMFVVLIGGVRVPVVWLDDFADLKISAFIYCGSGGGVRDGGACVVAARVAGRRDGVVKATPASRWWCSNSGPPFSNLDSVISVLSAFSTIKFVALVLFSYGGAVLF</sequence>
<proteinExistence type="predicted"/>
<name>A0A8X7TVJ7_BRACI</name>
<accession>A0A8X7TVJ7</accession>
<evidence type="ECO:0000313" key="2">
    <source>
        <dbReference type="Proteomes" id="UP000886595"/>
    </source>
</evidence>
<gene>
    <name evidence="1" type="ORF">Bca52824_075271</name>
</gene>
<dbReference type="EMBL" id="JAAMPC010000015">
    <property type="protein sequence ID" value="KAG2255977.1"/>
    <property type="molecule type" value="Genomic_DNA"/>
</dbReference>
<keyword evidence="2" id="KW-1185">Reference proteome</keyword>
<dbReference type="AlphaFoldDB" id="A0A8X7TVJ7"/>